<dbReference type="Gene3D" id="1.25.40.10">
    <property type="entry name" value="Tetratricopeptide repeat domain"/>
    <property type="match status" value="1"/>
</dbReference>
<protein>
    <recommendedName>
        <fullName evidence="2">DZANK-type domain-containing protein</fullName>
    </recommendedName>
</protein>
<feature type="region of interest" description="Disordered" evidence="1">
    <location>
        <begin position="100"/>
        <end position="126"/>
    </location>
</feature>
<dbReference type="AlphaFoldDB" id="A0A6J4L7T1"/>
<proteinExistence type="predicted"/>
<dbReference type="Pfam" id="PF12773">
    <property type="entry name" value="DZR"/>
    <property type="match status" value="1"/>
</dbReference>
<dbReference type="InterPro" id="IPR025874">
    <property type="entry name" value="DZR"/>
</dbReference>
<accession>A0A6J4L7T1</accession>
<feature type="domain" description="DZANK-type" evidence="2">
    <location>
        <begin position="5"/>
        <end position="46"/>
    </location>
</feature>
<name>A0A6J4L7T1_9BACT</name>
<evidence type="ECO:0000256" key="1">
    <source>
        <dbReference type="SAM" id="MobiDB-lite"/>
    </source>
</evidence>
<sequence>MTETCPSCGAAASGRFCNSCGAAVNAACRECGNPLPAGARFCNECGSPAVAPAGAARRGTPVLPWALTGLATAGLVATLLFNANREAPAPPAPVQAGETLAAPAAPGPIPPATAGGAPGGNPGAVDLASMTPRQAADRLFNRVMQNVSTGDSAAARQFLPMAVAAYDRARPLDNDGRYHLAVLHLVGNQFDEARAQSDTILGANPRHLFGLFTGAQAAQGRGDNAGAVALYRRFLTAYESEKVRKDVVEYADHSQALPAMKEEAERVTQGS</sequence>
<evidence type="ECO:0000313" key="3">
    <source>
        <dbReference type="EMBL" id="CAA9325048.1"/>
    </source>
</evidence>
<dbReference type="EMBL" id="CADCTW010000101">
    <property type="protein sequence ID" value="CAA9325048.1"/>
    <property type="molecule type" value="Genomic_DNA"/>
</dbReference>
<evidence type="ECO:0000259" key="2">
    <source>
        <dbReference type="Pfam" id="PF12773"/>
    </source>
</evidence>
<dbReference type="SUPFAM" id="SSF48452">
    <property type="entry name" value="TPR-like"/>
    <property type="match status" value="1"/>
</dbReference>
<reference evidence="3" key="1">
    <citation type="submission" date="2020-02" db="EMBL/GenBank/DDBJ databases">
        <authorList>
            <person name="Meier V. D."/>
        </authorList>
    </citation>
    <scope>NUCLEOTIDE SEQUENCE</scope>
    <source>
        <strain evidence="3">AVDCRST_MAG68</strain>
    </source>
</reference>
<dbReference type="InterPro" id="IPR011990">
    <property type="entry name" value="TPR-like_helical_dom_sf"/>
</dbReference>
<gene>
    <name evidence="3" type="ORF">AVDCRST_MAG68-2039</name>
</gene>
<organism evidence="3">
    <name type="scientific">uncultured Gemmatimonadota bacterium</name>
    <dbReference type="NCBI Taxonomy" id="203437"/>
    <lineage>
        <taxon>Bacteria</taxon>
        <taxon>Pseudomonadati</taxon>
        <taxon>Gemmatimonadota</taxon>
        <taxon>environmental samples</taxon>
    </lineage>
</organism>